<reference evidence="1" key="2">
    <citation type="journal article" date="2015" name="Fish Shellfish Immunol.">
        <title>Early steps in the European eel (Anguilla anguilla)-Vibrio vulnificus interaction in the gills: Role of the RtxA13 toxin.</title>
        <authorList>
            <person name="Callol A."/>
            <person name="Pajuelo D."/>
            <person name="Ebbesson L."/>
            <person name="Teles M."/>
            <person name="MacKenzie S."/>
            <person name="Amaro C."/>
        </authorList>
    </citation>
    <scope>NUCLEOTIDE SEQUENCE</scope>
</reference>
<name>A0A0E9XV63_ANGAN</name>
<reference evidence="1" key="1">
    <citation type="submission" date="2014-11" db="EMBL/GenBank/DDBJ databases">
        <authorList>
            <person name="Amaro Gonzalez C."/>
        </authorList>
    </citation>
    <scope>NUCLEOTIDE SEQUENCE</scope>
</reference>
<protein>
    <submittedName>
        <fullName evidence="1">Uncharacterized protein</fullName>
    </submittedName>
</protein>
<accession>A0A0E9XV63</accession>
<organism evidence="1">
    <name type="scientific">Anguilla anguilla</name>
    <name type="common">European freshwater eel</name>
    <name type="synonym">Muraena anguilla</name>
    <dbReference type="NCBI Taxonomy" id="7936"/>
    <lineage>
        <taxon>Eukaryota</taxon>
        <taxon>Metazoa</taxon>
        <taxon>Chordata</taxon>
        <taxon>Craniata</taxon>
        <taxon>Vertebrata</taxon>
        <taxon>Euteleostomi</taxon>
        <taxon>Actinopterygii</taxon>
        <taxon>Neopterygii</taxon>
        <taxon>Teleostei</taxon>
        <taxon>Anguilliformes</taxon>
        <taxon>Anguillidae</taxon>
        <taxon>Anguilla</taxon>
    </lineage>
</organism>
<dbReference type="EMBL" id="GBXM01002296">
    <property type="protein sequence ID" value="JAI06282.1"/>
    <property type="molecule type" value="Transcribed_RNA"/>
</dbReference>
<evidence type="ECO:0000313" key="1">
    <source>
        <dbReference type="EMBL" id="JAI06282.1"/>
    </source>
</evidence>
<dbReference type="AlphaFoldDB" id="A0A0E9XV63"/>
<sequence length="32" mass="3884">MSATFCFQANKINNSYNHNRICQDNNKIFYRK</sequence>
<proteinExistence type="predicted"/>